<protein>
    <submittedName>
        <fullName evidence="1">Uncharacterized protein</fullName>
    </submittedName>
</protein>
<organism evidence="1 2">
    <name type="scientific">Pseudomonas syringae pv. coriandricola</name>
    <dbReference type="NCBI Taxonomy" id="264453"/>
    <lineage>
        <taxon>Bacteria</taxon>
        <taxon>Pseudomonadati</taxon>
        <taxon>Pseudomonadota</taxon>
        <taxon>Gammaproteobacteria</taxon>
        <taxon>Pseudomonadales</taxon>
        <taxon>Pseudomonadaceae</taxon>
        <taxon>Pseudomonas</taxon>
    </lineage>
</organism>
<name>A0A0P9R583_9PSED</name>
<comment type="caution">
    <text evidence="1">The sequence shown here is derived from an EMBL/GenBank/DDBJ whole genome shotgun (WGS) entry which is preliminary data.</text>
</comment>
<evidence type="ECO:0000313" key="1">
    <source>
        <dbReference type="EMBL" id="RMN13624.1"/>
    </source>
</evidence>
<dbReference type="Proteomes" id="UP000271468">
    <property type="component" value="Unassembled WGS sequence"/>
</dbReference>
<proteinExistence type="predicted"/>
<evidence type="ECO:0000313" key="2">
    <source>
        <dbReference type="Proteomes" id="UP000271468"/>
    </source>
</evidence>
<dbReference type="AlphaFoldDB" id="A0A0P9R583"/>
<dbReference type="EMBL" id="RBOV01000089">
    <property type="protein sequence ID" value="RMN13624.1"/>
    <property type="molecule type" value="Genomic_DNA"/>
</dbReference>
<sequence length="125" mass="14411">MKISGSDTFNDELIGFVITCLFCEAISKEEFNDWCAQALVLDKAPAYLYDLMGFHDEIFKVYEVIGYVPCWEHSEIEEYALYGIAVRRGFEPYDMPLRPSEALARLDASPDIEDTFREVFAFIDL</sequence>
<accession>A0A0P9R583</accession>
<reference evidence="1 2" key="1">
    <citation type="submission" date="2018-08" db="EMBL/GenBank/DDBJ databases">
        <title>Recombination of ecologically and evolutionarily significant loci maintains genetic cohesion in the Pseudomonas syringae species complex.</title>
        <authorList>
            <person name="Dillon M."/>
            <person name="Thakur S."/>
            <person name="Almeida R.N.D."/>
            <person name="Weir B.S."/>
            <person name="Guttman D.S."/>
        </authorList>
    </citation>
    <scope>NUCLEOTIDE SEQUENCE [LARGE SCALE GENOMIC DNA]</scope>
    <source>
        <strain evidence="1 2">ICMP 12341</strain>
    </source>
</reference>
<gene>
    <name evidence="1" type="ORF">ALQ65_01610</name>
</gene>
<dbReference type="RefSeq" id="WP_235809755.1">
    <property type="nucleotide sequence ID" value="NZ_LJPZ01000166.1"/>
</dbReference>